<dbReference type="HOGENOM" id="CLU_042937_1_0_1"/>
<dbReference type="VEuPathDB" id="FungiDB:PV09_02554"/>
<dbReference type="AlphaFoldDB" id="A0A0D2AIZ4"/>
<dbReference type="OrthoDB" id="3925971at2759"/>
<dbReference type="GeneID" id="27310527"/>
<dbReference type="CDD" id="cd20273">
    <property type="entry name" value="Complex1_LYR_unchar"/>
    <property type="match status" value="1"/>
</dbReference>
<dbReference type="InterPro" id="IPR008011">
    <property type="entry name" value="Complex1_LYR_dom"/>
</dbReference>
<dbReference type="Pfam" id="PF05347">
    <property type="entry name" value="Complex1_LYR"/>
    <property type="match status" value="1"/>
</dbReference>
<evidence type="ECO:0000313" key="4">
    <source>
        <dbReference type="Proteomes" id="UP000053259"/>
    </source>
</evidence>
<keyword evidence="4" id="KW-1185">Reference proteome</keyword>
<name>A0A0D2AIZ4_9PEZI</name>
<dbReference type="EMBL" id="KN847534">
    <property type="protein sequence ID" value="KIW06878.1"/>
    <property type="molecule type" value="Genomic_DNA"/>
</dbReference>
<accession>A0A0D2AIZ4</accession>
<reference evidence="3 4" key="1">
    <citation type="submission" date="2015-01" db="EMBL/GenBank/DDBJ databases">
        <title>The Genome Sequence of Ochroconis gallopava CBS43764.</title>
        <authorList>
            <consortium name="The Broad Institute Genomics Platform"/>
            <person name="Cuomo C."/>
            <person name="de Hoog S."/>
            <person name="Gorbushina A."/>
            <person name="Stielow B."/>
            <person name="Teixiera M."/>
            <person name="Abouelleil A."/>
            <person name="Chapman S.B."/>
            <person name="Priest M."/>
            <person name="Young S.K."/>
            <person name="Wortman J."/>
            <person name="Nusbaum C."/>
            <person name="Birren B."/>
        </authorList>
    </citation>
    <scope>NUCLEOTIDE SEQUENCE [LARGE SCALE GENOMIC DNA]</scope>
    <source>
        <strain evidence="3 4">CBS 43764</strain>
    </source>
</reference>
<dbReference type="Proteomes" id="UP000053259">
    <property type="component" value="Unassembled WGS sequence"/>
</dbReference>
<dbReference type="STRING" id="253628.A0A0D2AIZ4"/>
<feature type="coiled-coil region" evidence="1">
    <location>
        <begin position="243"/>
        <end position="279"/>
    </location>
</feature>
<protein>
    <recommendedName>
        <fullName evidence="2">Complex 1 LYR protein domain-containing protein</fullName>
    </recommendedName>
</protein>
<proteinExistence type="predicted"/>
<dbReference type="RefSeq" id="XP_016216747.1">
    <property type="nucleotide sequence ID" value="XM_016355611.1"/>
</dbReference>
<evidence type="ECO:0000256" key="1">
    <source>
        <dbReference type="SAM" id="Coils"/>
    </source>
</evidence>
<dbReference type="InParanoid" id="A0A0D2AIZ4"/>
<evidence type="ECO:0000259" key="2">
    <source>
        <dbReference type="Pfam" id="PF05347"/>
    </source>
</evidence>
<dbReference type="InterPro" id="IPR046896">
    <property type="entry name" value="Cup1-like_N"/>
</dbReference>
<gene>
    <name evidence="3" type="ORF">PV09_02554</name>
</gene>
<sequence>MNSKLFYPPPHFKQFVPQKSGLHRQAVFALYRAILSQCDAAPFDDASKNALKNIARNRFQANRHLRVPRRLKLSFYAGYRALDYLDDAAAGGEASADRIAGYLDKVPDYLKQRRKVEPPPPRPEAPPYITPPEHQFFNVFPREKVEGIRKVPSFVRANGFPMVRWKKPQPVKLSRTLQGLIKSKQESINTLAEYEDYHIPMARNEDVWDHLILQEMSEVKDAQEISWEYSAVEGAQYIKQLSVERHKKTMEKAYRMVEIVKKEQELADQERQAREAAAISADPEKS</sequence>
<organism evidence="3 4">
    <name type="scientific">Verruconis gallopava</name>
    <dbReference type="NCBI Taxonomy" id="253628"/>
    <lineage>
        <taxon>Eukaryota</taxon>
        <taxon>Fungi</taxon>
        <taxon>Dikarya</taxon>
        <taxon>Ascomycota</taxon>
        <taxon>Pezizomycotina</taxon>
        <taxon>Dothideomycetes</taxon>
        <taxon>Pleosporomycetidae</taxon>
        <taxon>Venturiales</taxon>
        <taxon>Sympoventuriaceae</taxon>
        <taxon>Verruconis</taxon>
    </lineage>
</organism>
<keyword evidence="1" id="KW-0175">Coiled coil</keyword>
<evidence type="ECO:0000313" key="3">
    <source>
        <dbReference type="EMBL" id="KIW06878.1"/>
    </source>
</evidence>
<feature type="domain" description="Complex 1 LYR protein" evidence="2">
    <location>
        <begin position="25"/>
        <end position="83"/>
    </location>
</feature>